<organism evidence="2 3">
    <name type="scientific">Vespula pensylvanica</name>
    <name type="common">Western yellow jacket</name>
    <name type="synonym">Wasp</name>
    <dbReference type="NCBI Taxonomy" id="30213"/>
    <lineage>
        <taxon>Eukaryota</taxon>
        <taxon>Metazoa</taxon>
        <taxon>Ecdysozoa</taxon>
        <taxon>Arthropoda</taxon>
        <taxon>Hexapoda</taxon>
        <taxon>Insecta</taxon>
        <taxon>Pterygota</taxon>
        <taxon>Neoptera</taxon>
        <taxon>Endopterygota</taxon>
        <taxon>Hymenoptera</taxon>
        <taxon>Apocrita</taxon>
        <taxon>Aculeata</taxon>
        <taxon>Vespoidea</taxon>
        <taxon>Vespidae</taxon>
        <taxon>Vespinae</taxon>
        <taxon>Vespula</taxon>
    </lineage>
</organism>
<dbReference type="Proteomes" id="UP000600918">
    <property type="component" value="Unassembled WGS sequence"/>
</dbReference>
<evidence type="ECO:0000313" key="3">
    <source>
        <dbReference type="Proteomes" id="UP000600918"/>
    </source>
</evidence>
<accession>A0A834K0D5</accession>
<evidence type="ECO:0000256" key="1">
    <source>
        <dbReference type="SAM" id="MobiDB-lite"/>
    </source>
</evidence>
<name>A0A834K0D5_VESPE</name>
<reference evidence="2" key="1">
    <citation type="journal article" date="2020" name="G3 (Bethesda)">
        <title>High-Quality Assemblies for Three Invasive Social Wasps from the &lt;i&gt;Vespula&lt;/i&gt; Genus.</title>
        <authorList>
            <person name="Harrop T.W.R."/>
            <person name="Guhlin J."/>
            <person name="McLaughlin G.M."/>
            <person name="Permina E."/>
            <person name="Stockwell P."/>
            <person name="Gilligan J."/>
            <person name="Le Lec M.F."/>
            <person name="Gruber M.A.M."/>
            <person name="Quinn O."/>
            <person name="Lovegrove M."/>
            <person name="Duncan E.J."/>
            <person name="Remnant E.J."/>
            <person name="Van Eeckhoven J."/>
            <person name="Graham B."/>
            <person name="Knapp R.A."/>
            <person name="Langford K.W."/>
            <person name="Kronenberg Z."/>
            <person name="Press M.O."/>
            <person name="Eacker S.M."/>
            <person name="Wilson-Rankin E.E."/>
            <person name="Purcell J."/>
            <person name="Lester P.J."/>
            <person name="Dearden P.K."/>
        </authorList>
    </citation>
    <scope>NUCLEOTIDE SEQUENCE</scope>
    <source>
        <strain evidence="2">Volc-1</strain>
    </source>
</reference>
<dbReference type="EMBL" id="JACSDY010000020">
    <property type="protein sequence ID" value="KAF7397002.1"/>
    <property type="molecule type" value="Genomic_DNA"/>
</dbReference>
<sequence>MPSREPTADYIVSSVEIRGFLAEMPCAAKLSPGIEGEVAREVVKGFEGKVIQLQSARTASGKSIEFTSVLRRNTIQCTYQYPTESKARSIGRSVWLVVWLFGCLVGTSRYGRGSSDPIALMQFERHITDVQKSSKRLYDTAWPSSSTQSASLPTPPPHHPRLDPTRSSTFTLTLNLSRVDIENIFMSETIETEVLDVINRTNGTRRI</sequence>
<keyword evidence="3" id="KW-1185">Reference proteome</keyword>
<dbReference type="AlphaFoldDB" id="A0A834K0D5"/>
<evidence type="ECO:0000313" key="2">
    <source>
        <dbReference type="EMBL" id="KAF7397002.1"/>
    </source>
</evidence>
<proteinExistence type="predicted"/>
<gene>
    <name evidence="2" type="ORF">H0235_016539</name>
</gene>
<protein>
    <submittedName>
        <fullName evidence="2">Uncharacterized protein</fullName>
    </submittedName>
</protein>
<feature type="region of interest" description="Disordered" evidence="1">
    <location>
        <begin position="144"/>
        <end position="166"/>
    </location>
</feature>
<comment type="caution">
    <text evidence="2">The sequence shown here is derived from an EMBL/GenBank/DDBJ whole genome shotgun (WGS) entry which is preliminary data.</text>
</comment>